<organism evidence="1 2">
    <name type="scientific">Smallanthus sonchifolius</name>
    <dbReference type="NCBI Taxonomy" id="185202"/>
    <lineage>
        <taxon>Eukaryota</taxon>
        <taxon>Viridiplantae</taxon>
        <taxon>Streptophyta</taxon>
        <taxon>Embryophyta</taxon>
        <taxon>Tracheophyta</taxon>
        <taxon>Spermatophyta</taxon>
        <taxon>Magnoliopsida</taxon>
        <taxon>eudicotyledons</taxon>
        <taxon>Gunneridae</taxon>
        <taxon>Pentapetalae</taxon>
        <taxon>asterids</taxon>
        <taxon>campanulids</taxon>
        <taxon>Asterales</taxon>
        <taxon>Asteraceae</taxon>
        <taxon>Asteroideae</taxon>
        <taxon>Heliantheae alliance</taxon>
        <taxon>Millerieae</taxon>
        <taxon>Smallanthus</taxon>
    </lineage>
</organism>
<proteinExistence type="predicted"/>
<reference evidence="2" key="1">
    <citation type="journal article" date="2022" name="Mol. Ecol. Resour.">
        <title>The genomes of chicory, endive, great burdock and yacon provide insights into Asteraceae palaeo-polyploidization history and plant inulin production.</title>
        <authorList>
            <person name="Fan W."/>
            <person name="Wang S."/>
            <person name="Wang H."/>
            <person name="Wang A."/>
            <person name="Jiang F."/>
            <person name="Liu H."/>
            <person name="Zhao H."/>
            <person name="Xu D."/>
            <person name="Zhang Y."/>
        </authorList>
    </citation>
    <scope>NUCLEOTIDE SEQUENCE [LARGE SCALE GENOMIC DNA]</scope>
    <source>
        <strain evidence="2">cv. Yunnan</strain>
    </source>
</reference>
<protein>
    <submittedName>
        <fullName evidence="1">Uncharacterized protein</fullName>
    </submittedName>
</protein>
<dbReference type="EMBL" id="CM042041">
    <property type="protein sequence ID" value="KAI3714186.1"/>
    <property type="molecule type" value="Genomic_DNA"/>
</dbReference>
<accession>A0ACB9AW65</accession>
<sequence>MAESCNRRLKLKTKSPAEEMSLDRLSSVVLATIMTKLDVSSICAIALTCKSFRLCAQDTFKFLPNFHLLEIAAPIDPLRRLLLPNASLRSLKKLLSEVGARCKDLRSLHMHFVADNRGRIYDVCDLEELLRGCTQLEVSFIKMQVCNQLGTLAAFSLKYKTTNIGSLGKRRLKLLALCDELVLQLARTYHFVMAPANSIRVMGLIIMNLGFESELVLMFNASVFHRPDFSRVWTLASAKLTYLQIGYIDETTVIELLSPTVAPNQSPNHILPHVFPNLQKLCLSVDHISNTMVNIISNTLIHLTHLDLRDQPIIEPFLAFDLTDEGLQLINQHGRLKHLSLIRCQVFTPTFFRRVTDQGIIFMADSCTNMESICLAGFCDVTDTGFKTLIHVCTNLCKLSIFNGTRMTDLVFHDMHATSPALYLLTNSAVLELALNTDLIVLDFRDSKNIGDKALQAISKLPKLRTLLLDVTDLGLSYLQKGAKSSLVKLSVRGCKRLTFMCVSSIFNGGSNRELRELDLSNLPNLTIGGVLFLAKNRIPLVDLRMRECPHIGDVSVMVLASLTMADGDRWHGSSLRSLDLFECGGISKFAFQWLRKPYFHGLRWLGVAPSVNRELVNSLALNRPFLNLMTCGEEFGTDRWNKLDDIYTYVYDDADELSQWIFDVDDDDDDDDDGNGGVEAENEE</sequence>
<evidence type="ECO:0000313" key="2">
    <source>
        <dbReference type="Proteomes" id="UP001056120"/>
    </source>
</evidence>
<dbReference type="Proteomes" id="UP001056120">
    <property type="component" value="Linkage Group LG24"/>
</dbReference>
<evidence type="ECO:0000313" key="1">
    <source>
        <dbReference type="EMBL" id="KAI3714186.1"/>
    </source>
</evidence>
<name>A0ACB9AW65_9ASTR</name>
<reference evidence="1 2" key="2">
    <citation type="journal article" date="2022" name="Mol. Ecol. Resour.">
        <title>The genomes of chicory, endive, great burdock and yacon provide insights into Asteraceae paleo-polyploidization history and plant inulin production.</title>
        <authorList>
            <person name="Fan W."/>
            <person name="Wang S."/>
            <person name="Wang H."/>
            <person name="Wang A."/>
            <person name="Jiang F."/>
            <person name="Liu H."/>
            <person name="Zhao H."/>
            <person name="Xu D."/>
            <person name="Zhang Y."/>
        </authorList>
    </citation>
    <scope>NUCLEOTIDE SEQUENCE [LARGE SCALE GENOMIC DNA]</scope>
    <source>
        <strain evidence="2">cv. Yunnan</strain>
        <tissue evidence="1">Leaves</tissue>
    </source>
</reference>
<comment type="caution">
    <text evidence="1">The sequence shown here is derived from an EMBL/GenBank/DDBJ whole genome shotgun (WGS) entry which is preliminary data.</text>
</comment>
<gene>
    <name evidence="1" type="ORF">L1987_72781</name>
</gene>
<keyword evidence="2" id="KW-1185">Reference proteome</keyword>